<dbReference type="FunFam" id="3.30.2410.10:FF:000004">
    <property type="entry name" value="E3 ubiquitin-protein ligase HUWE1, variant"/>
    <property type="match status" value="1"/>
</dbReference>
<feature type="region of interest" description="Disordered" evidence="15">
    <location>
        <begin position="1393"/>
        <end position="1444"/>
    </location>
</feature>
<feature type="compositionally biased region" description="Low complexity" evidence="15">
    <location>
        <begin position="2302"/>
        <end position="2315"/>
    </location>
</feature>
<feature type="compositionally biased region" description="Polar residues" evidence="15">
    <location>
        <begin position="1414"/>
        <end position="1423"/>
    </location>
</feature>
<feature type="region of interest" description="Disordered" evidence="15">
    <location>
        <begin position="827"/>
        <end position="851"/>
    </location>
</feature>
<feature type="compositionally biased region" description="Low complexity" evidence="15">
    <location>
        <begin position="3058"/>
        <end position="3071"/>
    </location>
</feature>
<feature type="region of interest" description="Disordered" evidence="15">
    <location>
        <begin position="1100"/>
        <end position="1123"/>
    </location>
</feature>
<dbReference type="GO" id="GO:0005737">
    <property type="term" value="C:cytoplasm"/>
    <property type="evidence" value="ECO:0007669"/>
    <property type="project" value="TreeGrafter"/>
</dbReference>
<dbReference type="SUPFAM" id="SSF56204">
    <property type="entry name" value="Hect, E3 ligase catalytic domain"/>
    <property type="match status" value="1"/>
</dbReference>
<comment type="catalytic activity">
    <reaction evidence="1">
        <text>S-ubiquitinyl-[E2 ubiquitin-conjugating enzyme]-L-cysteine + [acceptor protein]-L-lysine = [E2 ubiquitin-conjugating enzyme]-L-cysteine + N(6)-ubiquitinyl-[acceptor protein]-L-lysine.</text>
        <dbReference type="EC" id="2.3.2.26"/>
    </reaction>
</comment>
<feature type="compositionally biased region" description="Polar residues" evidence="15">
    <location>
        <begin position="3041"/>
        <end position="3057"/>
    </location>
</feature>
<name>A0A183SSY5_SCHSO</name>
<evidence type="ECO:0000256" key="11">
    <source>
        <dbReference type="ARBA" id="ARBA00023204"/>
    </source>
</evidence>
<feature type="region of interest" description="Disordered" evidence="15">
    <location>
        <begin position="2280"/>
        <end position="2354"/>
    </location>
</feature>
<dbReference type="InterPro" id="IPR037197">
    <property type="entry name" value="WWE_dom_sf"/>
</dbReference>
<feature type="compositionally biased region" description="Polar residues" evidence="15">
    <location>
        <begin position="3398"/>
        <end position="3409"/>
    </location>
</feature>
<dbReference type="Gene3D" id="6.10.250.1630">
    <property type="match status" value="1"/>
</dbReference>
<feature type="compositionally biased region" description="Basic and acidic residues" evidence="15">
    <location>
        <begin position="2459"/>
        <end position="2469"/>
    </location>
</feature>
<keyword evidence="12" id="KW-0539">Nucleus</keyword>
<dbReference type="Gene3D" id="3.30.2410.10">
    <property type="entry name" value="Hect, E3 ligase catalytic domain"/>
    <property type="match status" value="1"/>
</dbReference>
<evidence type="ECO:0000256" key="12">
    <source>
        <dbReference type="ARBA" id="ARBA00023242"/>
    </source>
</evidence>
<feature type="active site" description="Glycyl thioester intermediate" evidence="14">
    <location>
        <position position="4255"/>
    </location>
</feature>
<feature type="region of interest" description="Disordered" evidence="15">
    <location>
        <begin position="3493"/>
        <end position="3524"/>
    </location>
</feature>
<dbReference type="GO" id="GO:0006511">
    <property type="term" value="P:ubiquitin-dependent protein catabolic process"/>
    <property type="evidence" value="ECO:0007669"/>
    <property type="project" value="TreeGrafter"/>
</dbReference>
<feature type="region of interest" description="Disordered" evidence="15">
    <location>
        <begin position="3377"/>
        <end position="3416"/>
    </location>
</feature>
<dbReference type="CDD" id="cd00078">
    <property type="entry name" value="HECTc"/>
    <property type="match status" value="1"/>
</dbReference>
<dbReference type="Gene3D" id="3.90.1750.10">
    <property type="entry name" value="Hect, E3 ligase catalytic domains"/>
    <property type="match status" value="1"/>
</dbReference>
<feature type="compositionally biased region" description="Low complexity" evidence="15">
    <location>
        <begin position="2722"/>
        <end position="2732"/>
    </location>
</feature>
<dbReference type="PROSITE" id="PS50030">
    <property type="entry name" value="UBA"/>
    <property type="match status" value="1"/>
</dbReference>
<sequence length="4288" mass="470174">LMKIDRKKIGNRCGYDQNECMLLAKHLSTLSDDEFIQELRRIKVWNYGKCELGLWADILDRLDGILENAATRVGAWTIKVDLPENEKLVEDVVTVLEFTGHLIEHSIYRCLYGSWNHILTLFGSSNMDILLAVLGLTYNFSKRSNYFSRLDAANKKMILDRLISIAETWGGSESHFDLASCCQPNHFPPMAGKIYFEYQPDVANSLNHEKKDEVAGISRSVLLPRLVVCPNTMSLSGPDVIIEDLKGCRESPSQIMEALLKKHPVPLPNRMALFARIRLAVYFSDPEKRLKCIRARLQAISTLCMLCRPQFPSLFQLFTYVMLFFSCYTFEINDRLLYPSLVDELVDVLQLPDGDFMEIKACALRTMTAIFSSHRVNVNLMSILESTGMSSFHGALPTRIRKWIQGLVDGSCDAAGGSVNQQYTIALLSFLYHLASFEENIGSGSGQNHATTLSTSGILDSMLQLIAWHVPRNDCLSYVTRAVRVTDQILMNAATNRQTVVNRLVDRLGYEVDLVLSNQGKLDATGGQALLLNTQRSGLMKSILNLLKRLCLDTDWNDAVRTSMEGNLPQILCSIYKNSVFHFTPHLALFAMETVTNYIYTYPSRISNMQENGITCGILSALTTQPLPQNRDFLVHLPSILNTLALNTRGRAALRSCGILNKYLETLVSPDYLSTMKARRVRDFHSQISYSLAPSAGQVFSTNLTASQMSNSIQELLRSHNELKPAVFQSLVECFRKVVRLGCSQSAPILPSPETLGSSELESEGSCRSFNQSYSTHGRNLNVFSSENRPDSRMTVTSAAVIDATNPTANRTPGGVLLDEDLVMLSGSEDNGSAEDDDENDDMPDVGLTASRTAVSSSTIFRTTARTAHIDTTDSSVSESHSTTTDGDTPDQKPSALSEASISSDAPESFQNLPEYILNLCKFVERLLPSMQHVTEGMCRQFVNQGGLQVLCDLLTMPGLPYDFPVSAACASLCKIFEQLVSYLSLNDLLKPVLQALQDGLSKVSNFLASETTEYSLLFTDCSANETGVLHGLVCISSILCVLVQIINHLKPEHRCGFASLWAQRNILGQLGELYHKVSWEAVILLKALCDENKDLTQPGSSTSYPLPVDANETSANTQTAQSKPPFSMPAFVEALSVYRILKPCLQVHQPTKTKSLAHYILHVCSYFINSVTELCTTLTRFCVASPSQPQRRLLMSSFDQVPLSAKTSVLTQVAQLAIGALCWRPPDAVLNNSDFLLFVYAVRYSSVRLAHLLLFDASSKSPQILMFNAFYMLNGIQSLFSIFNDLASFNSSTDFLSGALSTVLEEWFACVYRLSNIVAVKAEVKKMSETDAVHFNTNKYANYVNRLSLKPLELLCCHGVLLNFLSKRAVEHLLNMLINIAQYVFTQEPDPLTDIEGAEKPAGGDATAAPANTEPNSVNPQPDSVPVVAAGDSDTPSRTSESSRAAVRMLEEMGFAARTAELALEESNWNTADAVNLLLLSLDDFAPFNFNPSGVASERPAALFPFPSEPEVPKPAPVQAASALLDSLIYEILHQISELMLCSKQETQCIENLVAAVTTNLFASLGVLLPTPSSPVTDTGVGLHLIALLFTRCRFVCAQMVHKYSLILVLTALITDDVDTLRSHPLPVLLNLGESSAKPSAYMSSQSLVALEGDEDLFMLAAIILDQYERAVAAIRLRKKSVELYKDCHSWSWFDERANLWHPQAPDLFQAADAAFHNGATRAQWSIDRNRYAIEFPTMTQVNLSSMHRRPVLLMPCSLSPTSSDSPRPTGSTTQVTDYEGMIINMEPPDGLSADLRRSLCLALLRRFDRSTEKPLSAECLNSFLRLLLRLTASSFEDAETVANADGLRVLFALSHPFEFSSQYSAFVGHIIRQASQFSSEFLFAYVSNLHTLILFDDLSTVTVTMQQILHKFAEGVCSSCRDLFYLLSLCAPLVAKAEELAIRLMKETFSLVVDEKSIEDGVPPKSFSIVNPLETPANDAIIDVSPELNNRQKHIVVFIIEALVKPLTPAAATVNAPQMHDGWPHTSAMGGGSNATNRQIPSSEAQPRDDITAEPVSLYVGLSKQDYLRYLVDLAITSRKVAEFIAKYAFDGVKGTTDRSSFVSYLFTTELQEQANMDLTVLLLETLAFNTSLPTQSAIISEFKSSLRDIASEGLAPLNNPDEGHKRNQRILAHMRFLDQLLFLPPPTSTHVIKQIYKRQIPCDITKLLALVNCNLTNTQQTLNFIVKVLEILTESAQHNRVDLSAPGRQQQHQQQRHQNYVTVMTTVADDLHSATETANPVMSSLAPSVQGEPMLVDLTPPTSSSSRRTAAPGTDQANSSHQQHASTDAMEHVDTTESRSPEESSSTADIHAQASDLSFSDSVFSRGDIVVHSLTGLQDLSRQGMRQSSDTWALAETASDQDDSEGGNTENGLLILDDDEEDEGSAGQGGETDNSQDGGEEDVEERQDLNSSTRRRNSDSFDRYSIEDDDDREDHSGGRSINVFSRNRLSPILGAPAGASGVSLTSGVFPGLINTNFTPSISQATESMMFGSHAATFSGGGALSVAQTNALQNLQPSLPAQHPLLQSPHSHYALGDVPPRNGGSSAGGFSNSPGSRHQPYMSTPNASNNLTSSREGPVISILLPSSRVAVSGSSSAQSASVRFGRSNPTAQLPLVLRTSFNRQRLPAGGSGASAAAVVATPSAGGSGPNRRTYEVYSSGSHSSQRNRRRGNAPQATLTSSSQPSAQHSQQEADALAWEMLSSFADYQASAISAFTLSASDAASAGGRMDSLSPCLLFSILTNFRHLIDVCRILYGQEVMDMILLSRYEVGVHAIRRRGDEFRERLAAHQASVNNAAASAETTTEATADNSSAAAHVPLLAPSTEDQAFVGAAASDDRYIRASVQSEWAPPHEPNDLASSVRPEASMEHQSASQSEREVAEPPSSSETMSVPSNPEQPTAGDAQSNVPTPSAAPPLIVTEEIHVPVTDEETIASMVAEGMDPSFLDALPEDVRRELLADHRRTRQLRSQLSSMQLPEHVSAEFLSSLPPNIQEEVLTQVRQETQRQTGSDETQGQNTARAGEAANGAAATPENNAAFLASLPPSVRREVLADMEDFQIDLLPPDLQQEARTLRREHEAQFARAVQGRSLPGLFRPRLDTTYFWQTLSGFGRWDSRAGSYNRLIRNGGAPVLGSRGPSAFSGLQSFFSGRNRHLIDHEGLTCILTLLVVSSACPVQRRHTVPALKRVLRNLASHPGIRNWIICTILSLLKRLSEKPLPPDLTVGGSRLSPSMQSALRGPMANSLFAAGFEAALGCWVRFFHPLPAFNALPPQLPAVDESAPGPSTSEPVSTTDVVYIVHPQAVNLVCSTLLDAIADLARNCPPQFFPLAPHVSQRQESISDTTQPSDGSHDLPALPNANTTLSENSATAKHKRNSSASVDVDTDVCCLDYFSQLASLLRHPVISCRPPLQEKLLSILVGVVREFCKRSRALHQPSTTTAPLINRENVEPASAMAEGTTSEASSSQYAGGAMTSSSAVGGDAPERIPKKPVSDLMLCPQHAVIECLCELVVAAKTTEQARSLSVRLVILIAQANAKTNAQMLHYLCKAASDLSAIISRQLKAVINEVDSLPPSNKASLPSSSKTTIPLSASMTRLSSVSDPEVSNAGDPSDRFLAPTLVASLPSSSSVPPATASELELSSLQPLTTSRSEQSRLCCVLHLILHMLSCGSEDTSTNDAHTKVTMESINGLSQLWEHLSQTLDRLETTNDANTVLLLQPLVESLCLAHSTVLRENGSVRRLSRVSTIGVVSSGISFIPNLLPPEADLYELPPITNTSPAFGRNSTHVDSEPLSPASTIDLNRPMSPPLSTLNNATDAVSETASSPIAHLAETHRASLNHILRNFSGNLSESSFVAFLSYPRALDFDIKRRFFRQRLQAIANRDGSVSRFEDEPVVVSRGRIFEDSYARLHRKSAAEWKHKFVIRFQNEEGQDAGGLLREWYLLMSREIFNPNYCLFRVSPADRVTYTINPASFINSNHLSYFKFVGRFIGKAIYDNKLLECYFTRSFYKHMLGVRVRFVDLESEDYDFYKGLEFLLKHDVSELGYDVTFSTEINEFGKNETRDLIEDGRNIIVTEANKNEYVRLVCQERMTGAIRQQLNAFLEGFYEIIPKSLISIFNEQELELLISGLPNIDIEDLKANTTYSKYQPNSPQVRWFWRALESFDQEDRARFLQFITGTSKVPLGGFANLEGMHGPTKFQISRAVVSSINHLPSAHTCFNTLELPPYESYEQLRERLLTAIRECSEGYGMA</sequence>
<dbReference type="SUPFAM" id="SSF48371">
    <property type="entry name" value="ARM repeat"/>
    <property type="match status" value="1"/>
</dbReference>
<feature type="compositionally biased region" description="Polar residues" evidence="15">
    <location>
        <begin position="2318"/>
        <end position="2329"/>
    </location>
</feature>
<feature type="compositionally biased region" description="Polar residues" evidence="15">
    <location>
        <begin position="3497"/>
        <end position="3517"/>
    </location>
</feature>
<feature type="compositionally biased region" description="Polar residues" evidence="15">
    <location>
        <begin position="2925"/>
        <end position="2951"/>
    </location>
</feature>
<keyword evidence="11" id="KW-0234">DNA repair</keyword>
<feature type="compositionally biased region" description="Acidic residues" evidence="15">
    <location>
        <begin position="832"/>
        <end position="844"/>
    </location>
</feature>
<feature type="compositionally biased region" description="Polar residues" evidence="15">
    <location>
        <begin position="2280"/>
        <end position="2290"/>
    </location>
</feature>
<dbReference type="Pfam" id="PF06025">
    <property type="entry name" value="DUF913"/>
    <property type="match status" value="1"/>
</dbReference>
<evidence type="ECO:0000256" key="6">
    <source>
        <dbReference type="ARBA" id="ARBA00022553"/>
    </source>
</evidence>
<dbReference type="InterPro" id="IPR004170">
    <property type="entry name" value="WWE_dom"/>
</dbReference>
<comment type="subcellular location">
    <subcellularLocation>
        <location evidence="2">Nucleus</location>
    </subcellularLocation>
</comment>
<feature type="domain" description="UBA" evidence="16">
    <location>
        <begin position="1441"/>
        <end position="1482"/>
    </location>
</feature>
<evidence type="ECO:0000313" key="19">
    <source>
        <dbReference type="WBParaSite" id="SSLN_0000760101-mRNA-1"/>
    </source>
</evidence>
<evidence type="ECO:0000259" key="17">
    <source>
        <dbReference type="PROSITE" id="PS50237"/>
    </source>
</evidence>
<dbReference type="SUPFAM" id="SSF117839">
    <property type="entry name" value="WWE domain"/>
    <property type="match status" value="1"/>
</dbReference>
<comment type="similarity">
    <text evidence="13">Belongs to the UPL family. TOM1/PTR1 subfamily.</text>
</comment>
<dbReference type="FunFam" id="3.90.1750.10:FF:000003">
    <property type="entry name" value="E3 ubiquitin-protein ligase UPL1"/>
    <property type="match status" value="1"/>
</dbReference>
<dbReference type="GO" id="GO:0061630">
    <property type="term" value="F:ubiquitin protein ligase activity"/>
    <property type="evidence" value="ECO:0007669"/>
    <property type="project" value="UniProtKB-EC"/>
</dbReference>
<dbReference type="InterPro" id="IPR009060">
    <property type="entry name" value="UBA-like_sf"/>
</dbReference>
<dbReference type="PANTHER" id="PTHR11254">
    <property type="entry name" value="HECT DOMAIN UBIQUITIN-PROTEIN LIGASE"/>
    <property type="match status" value="1"/>
</dbReference>
<proteinExistence type="inferred from homology"/>
<dbReference type="InterPro" id="IPR035983">
    <property type="entry name" value="Hect_E3_ubiquitin_ligase"/>
</dbReference>
<evidence type="ECO:0000259" key="18">
    <source>
        <dbReference type="PROSITE" id="PS50918"/>
    </source>
</evidence>
<feature type="compositionally biased region" description="Polar residues" evidence="15">
    <location>
        <begin position="873"/>
        <end position="887"/>
    </location>
</feature>
<dbReference type="PROSITE" id="PS50237">
    <property type="entry name" value="HECT"/>
    <property type="match status" value="1"/>
</dbReference>
<evidence type="ECO:0000256" key="13">
    <source>
        <dbReference type="ARBA" id="ARBA00034494"/>
    </source>
</evidence>
<evidence type="ECO:0000256" key="2">
    <source>
        <dbReference type="ARBA" id="ARBA00004123"/>
    </source>
</evidence>
<dbReference type="GO" id="GO:0006281">
    <property type="term" value="P:DNA repair"/>
    <property type="evidence" value="ECO:0007669"/>
    <property type="project" value="UniProtKB-KW"/>
</dbReference>
<evidence type="ECO:0000256" key="4">
    <source>
        <dbReference type="ARBA" id="ARBA00012485"/>
    </source>
</evidence>
<dbReference type="UniPathway" id="UPA00143"/>
<dbReference type="InterPro" id="IPR050409">
    <property type="entry name" value="E3_ubiq-protein_ligase"/>
</dbReference>
<evidence type="ECO:0000256" key="5">
    <source>
        <dbReference type="ARBA" id="ARBA00022448"/>
    </source>
</evidence>
<evidence type="ECO:0000256" key="14">
    <source>
        <dbReference type="PROSITE-ProRule" id="PRU00104"/>
    </source>
</evidence>
<dbReference type="InterPro" id="IPR016024">
    <property type="entry name" value="ARM-type_fold"/>
</dbReference>
<feature type="compositionally biased region" description="Polar residues" evidence="15">
    <location>
        <begin position="2036"/>
        <end position="2047"/>
    </location>
</feature>
<dbReference type="WBParaSite" id="SSLN_0000760101-mRNA-1">
    <property type="protein sequence ID" value="SSLN_0000760101-mRNA-1"/>
    <property type="gene ID" value="SSLN_0000760101"/>
</dbReference>
<evidence type="ECO:0000256" key="15">
    <source>
        <dbReference type="SAM" id="MobiDB-lite"/>
    </source>
</evidence>
<feature type="domain" description="HECT" evidence="17">
    <location>
        <begin position="3951"/>
        <end position="4288"/>
    </location>
</feature>
<keyword evidence="6" id="KW-0597">Phosphoprotein</keyword>
<comment type="pathway">
    <text evidence="3">Protein modification; protein ubiquitination.</text>
</comment>
<organism evidence="19">
    <name type="scientific">Schistocephalus solidus</name>
    <name type="common">Tapeworm</name>
    <dbReference type="NCBI Taxonomy" id="70667"/>
    <lineage>
        <taxon>Eukaryota</taxon>
        <taxon>Metazoa</taxon>
        <taxon>Spiralia</taxon>
        <taxon>Lophotrochozoa</taxon>
        <taxon>Platyhelminthes</taxon>
        <taxon>Cestoda</taxon>
        <taxon>Eucestoda</taxon>
        <taxon>Diphyllobothriidea</taxon>
        <taxon>Diphyllobothriidae</taxon>
        <taxon>Schistocephalus</taxon>
    </lineage>
</organism>
<evidence type="ECO:0000256" key="9">
    <source>
        <dbReference type="ARBA" id="ARBA00022786"/>
    </source>
</evidence>
<evidence type="ECO:0000256" key="7">
    <source>
        <dbReference type="ARBA" id="ARBA00022679"/>
    </source>
</evidence>
<dbReference type="GO" id="GO:0000209">
    <property type="term" value="P:protein polyubiquitination"/>
    <property type="evidence" value="ECO:0007669"/>
    <property type="project" value="TreeGrafter"/>
</dbReference>
<dbReference type="PANTHER" id="PTHR11254:SF67">
    <property type="entry name" value="E3 UBIQUITIN-PROTEIN LIGASE HUWE1"/>
    <property type="match status" value="1"/>
</dbReference>
<keyword evidence="8" id="KW-0227">DNA damage</keyword>
<dbReference type="Gene3D" id="1.10.8.10">
    <property type="entry name" value="DNA helicase RuvA subunit, C-terminal domain"/>
    <property type="match status" value="1"/>
</dbReference>
<feature type="compositionally biased region" description="Basic and acidic residues" evidence="15">
    <location>
        <begin position="2332"/>
        <end position="2345"/>
    </location>
</feature>
<feature type="region of interest" description="Disordered" evidence="15">
    <location>
        <begin position="2886"/>
        <end position="2958"/>
    </location>
</feature>
<feature type="compositionally biased region" description="Polar residues" evidence="15">
    <location>
        <begin position="3377"/>
        <end position="3388"/>
    </location>
</feature>
<dbReference type="Pfam" id="PF14377">
    <property type="entry name" value="UBM"/>
    <property type="match status" value="3"/>
</dbReference>
<feature type="compositionally biased region" description="Polar residues" evidence="15">
    <location>
        <begin position="1435"/>
        <end position="1444"/>
    </location>
</feature>
<dbReference type="Pfam" id="PF02825">
    <property type="entry name" value="WWE"/>
    <property type="match status" value="1"/>
</dbReference>
<feature type="compositionally biased region" description="Polar residues" evidence="15">
    <location>
        <begin position="1112"/>
        <end position="1123"/>
    </location>
</feature>
<dbReference type="PROSITE" id="PS50918">
    <property type="entry name" value="WWE"/>
    <property type="match status" value="1"/>
</dbReference>
<dbReference type="InterPro" id="IPR010314">
    <property type="entry name" value="E3_Ub_ligase_DUF913"/>
</dbReference>
<feature type="region of interest" description="Disordered" evidence="15">
    <location>
        <begin position="2394"/>
        <end position="2484"/>
    </location>
</feature>
<evidence type="ECO:0000256" key="3">
    <source>
        <dbReference type="ARBA" id="ARBA00004906"/>
    </source>
</evidence>
<feature type="region of interest" description="Disordered" evidence="15">
    <location>
        <begin position="2682"/>
        <end position="2734"/>
    </location>
</feature>
<dbReference type="InterPro" id="IPR025527">
    <property type="entry name" value="HUWE1/Rev1_UBM"/>
</dbReference>
<dbReference type="Gene3D" id="3.30.2160.10">
    <property type="entry name" value="Hect, E3 ligase catalytic domain"/>
    <property type="match status" value="1"/>
</dbReference>
<evidence type="ECO:0000259" key="16">
    <source>
        <dbReference type="PROSITE" id="PS50030"/>
    </source>
</evidence>
<dbReference type="Gene3D" id="3.30.720.50">
    <property type="match status" value="1"/>
</dbReference>
<feature type="region of interest" description="Disordered" evidence="15">
    <location>
        <begin position="2569"/>
        <end position="2616"/>
    </location>
</feature>
<dbReference type="InterPro" id="IPR000569">
    <property type="entry name" value="HECT_dom"/>
</dbReference>
<dbReference type="GO" id="GO:0005634">
    <property type="term" value="C:nucleus"/>
    <property type="evidence" value="ECO:0007669"/>
    <property type="project" value="UniProtKB-SubCell"/>
</dbReference>
<dbReference type="InterPro" id="IPR010309">
    <property type="entry name" value="E3_Ub_ligase_DUF908"/>
</dbReference>
<keyword evidence="7" id="KW-0808">Transferase</keyword>
<dbReference type="Pfam" id="PF00632">
    <property type="entry name" value="HECT"/>
    <property type="match status" value="1"/>
</dbReference>
<evidence type="ECO:0000256" key="8">
    <source>
        <dbReference type="ARBA" id="ARBA00022763"/>
    </source>
</evidence>
<feature type="region of interest" description="Disordered" evidence="15">
    <location>
        <begin position="870"/>
        <end position="906"/>
    </location>
</feature>
<feature type="domain" description="WWE" evidence="18">
    <location>
        <begin position="1677"/>
        <end position="1755"/>
    </location>
</feature>
<accession>A0A183SSY5</accession>
<keyword evidence="9 14" id="KW-0833">Ubl conjugation pathway</keyword>
<protein>
    <recommendedName>
        <fullName evidence="4">HECT-type E3 ubiquitin transferase</fullName>
        <ecNumber evidence="4">2.3.2.26</ecNumber>
    </recommendedName>
</protein>
<keyword evidence="10" id="KW-0509">mRNA transport</keyword>
<dbReference type="GO" id="GO:0051028">
    <property type="term" value="P:mRNA transport"/>
    <property type="evidence" value="ECO:0007669"/>
    <property type="project" value="UniProtKB-KW"/>
</dbReference>
<dbReference type="Pfam" id="PF06012">
    <property type="entry name" value="DUF908"/>
    <property type="match status" value="1"/>
</dbReference>
<feature type="region of interest" description="Disordered" evidence="15">
    <location>
        <begin position="3041"/>
        <end position="3071"/>
    </location>
</feature>
<dbReference type="InterPro" id="IPR015940">
    <property type="entry name" value="UBA"/>
</dbReference>
<keyword evidence="5" id="KW-0813">Transport</keyword>
<feature type="region of interest" description="Disordered" evidence="15">
    <location>
        <begin position="2027"/>
        <end position="2050"/>
    </location>
</feature>
<feature type="compositionally biased region" description="Polar residues" evidence="15">
    <location>
        <begin position="2603"/>
        <end position="2616"/>
    </location>
</feature>
<feature type="region of interest" description="Disordered" evidence="15">
    <location>
        <begin position="3817"/>
        <end position="3841"/>
    </location>
</feature>
<reference evidence="19" key="1">
    <citation type="submission" date="2016-06" db="UniProtKB">
        <authorList>
            <consortium name="WormBaseParasite"/>
        </authorList>
    </citation>
    <scope>IDENTIFICATION</scope>
</reference>
<dbReference type="EC" id="2.3.2.26" evidence="4"/>
<dbReference type="SUPFAM" id="SSF46934">
    <property type="entry name" value="UBA-like"/>
    <property type="match status" value="1"/>
</dbReference>
<evidence type="ECO:0000256" key="1">
    <source>
        <dbReference type="ARBA" id="ARBA00000885"/>
    </source>
</evidence>
<dbReference type="FunFam" id="3.30.2160.10:FF:000001">
    <property type="entry name" value="E3 ubiquitin-protein ligase NEDD4-like"/>
    <property type="match status" value="1"/>
</dbReference>
<dbReference type="SMART" id="SM00119">
    <property type="entry name" value="HECTc"/>
    <property type="match status" value="1"/>
</dbReference>
<evidence type="ECO:0000256" key="10">
    <source>
        <dbReference type="ARBA" id="ARBA00022816"/>
    </source>
</evidence>